<dbReference type="AlphaFoldDB" id="A0A4S1X3X8"/>
<feature type="region of interest" description="Disordered" evidence="1">
    <location>
        <begin position="18"/>
        <end position="66"/>
    </location>
</feature>
<feature type="domain" description="Phage tail collar" evidence="2">
    <location>
        <begin position="289"/>
        <end position="343"/>
    </location>
</feature>
<dbReference type="InterPro" id="IPR037053">
    <property type="entry name" value="Phage_tail_collar_dom_sf"/>
</dbReference>
<accession>A0A4S1X3X8</accession>
<dbReference type="SUPFAM" id="SSF88874">
    <property type="entry name" value="Receptor-binding domain of short tail fibre protein gp12"/>
    <property type="match status" value="3"/>
</dbReference>
<protein>
    <recommendedName>
        <fullName evidence="2">Phage tail collar domain-containing protein</fullName>
    </recommendedName>
</protein>
<keyword evidence="4" id="KW-1185">Reference proteome</keyword>
<proteinExistence type="predicted"/>
<evidence type="ECO:0000313" key="3">
    <source>
        <dbReference type="EMBL" id="TGX50115.1"/>
    </source>
</evidence>
<feature type="domain" description="Phage tail collar" evidence="2">
    <location>
        <begin position="93"/>
        <end position="148"/>
    </location>
</feature>
<gene>
    <name evidence="3" type="ORF">E5A73_16950</name>
</gene>
<dbReference type="EMBL" id="SRXT01000007">
    <property type="protein sequence ID" value="TGX50115.1"/>
    <property type="molecule type" value="Genomic_DNA"/>
</dbReference>
<name>A0A4S1X3X8_9SPHN</name>
<dbReference type="Gene3D" id="3.90.1340.10">
    <property type="entry name" value="Phage tail collar domain"/>
    <property type="match status" value="3"/>
</dbReference>
<dbReference type="RefSeq" id="WP_135965043.1">
    <property type="nucleotide sequence ID" value="NZ_SRXT01000007.1"/>
</dbReference>
<reference evidence="3 4" key="1">
    <citation type="submission" date="2019-04" db="EMBL/GenBank/DDBJ databases">
        <title>Sphingomonas psychrotolerans sp. nov., isolated from soil in the Tianshan Mountains, Xinjiang, China.</title>
        <authorList>
            <person name="Luo Y."/>
            <person name="Sheng H."/>
        </authorList>
    </citation>
    <scope>NUCLEOTIDE SEQUENCE [LARGE SCALE GENOMIC DNA]</scope>
    <source>
        <strain evidence="3 4">ZFGT-11</strain>
    </source>
</reference>
<feature type="domain" description="Phage tail collar" evidence="2">
    <location>
        <begin position="180"/>
        <end position="232"/>
    </location>
</feature>
<evidence type="ECO:0000259" key="2">
    <source>
        <dbReference type="Pfam" id="PF07484"/>
    </source>
</evidence>
<dbReference type="Proteomes" id="UP000306147">
    <property type="component" value="Unassembled WGS sequence"/>
</dbReference>
<comment type="caution">
    <text evidence="3">The sequence shown here is derived from an EMBL/GenBank/DDBJ whole genome shotgun (WGS) entry which is preliminary data.</text>
</comment>
<feature type="compositionally biased region" description="Pro residues" evidence="1">
    <location>
        <begin position="33"/>
        <end position="63"/>
    </location>
</feature>
<dbReference type="InterPro" id="IPR011083">
    <property type="entry name" value="Phage_tail_collar_dom"/>
</dbReference>
<organism evidence="3 4">
    <name type="scientific">Sphingomonas gei</name>
    <dbReference type="NCBI Taxonomy" id="1395960"/>
    <lineage>
        <taxon>Bacteria</taxon>
        <taxon>Pseudomonadati</taxon>
        <taxon>Pseudomonadota</taxon>
        <taxon>Alphaproteobacteria</taxon>
        <taxon>Sphingomonadales</taxon>
        <taxon>Sphingomonadaceae</taxon>
        <taxon>Sphingomonas</taxon>
    </lineage>
</organism>
<sequence>MLARLIKALSRLFRIFGSGNWNEPPDGGERAIPVPPVAEPGKPGPTPPPTPPSPPPAPPPPVGPTLAMPQLMAIAGEFPPHAGGAASAGFTLGMIQSFAGRSGAYGAPPADGRLLPVASNQPLMAVIGLTYGGDGIQLALPNLTGRTPVGGLQLGLEQPQTLALTYLIATEAASGAPLLGMIVAFGGNYAPVGWSAADGTMLPISANVPLYQLIGQTFGGNPVAFNLPDLDGFAAIGAGHGPGLPPVALGGRVGEPVPAVGLNYLINVGGEAPPASGDGAFPQFGSWLGQVVAYAGPAAPPGWAPCDGSLLDAGQYPALFAVLGTTYGGSAQAFALPDLRGRILLGG</sequence>
<evidence type="ECO:0000256" key="1">
    <source>
        <dbReference type="SAM" id="MobiDB-lite"/>
    </source>
</evidence>
<dbReference type="OrthoDB" id="9810174at2"/>
<dbReference type="Pfam" id="PF07484">
    <property type="entry name" value="Collar"/>
    <property type="match status" value="3"/>
</dbReference>
<evidence type="ECO:0000313" key="4">
    <source>
        <dbReference type="Proteomes" id="UP000306147"/>
    </source>
</evidence>